<gene>
    <name evidence="2" type="ORF">E1269_07805</name>
</gene>
<dbReference type="Gene3D" id="1.10.3300.10">
    <property type="entry name" value="Jann2411-like domain"/>
    <property type="match status" value="1"/>
</dbReference>
<dbReference type="InParanoid" id="A0A4V2Z3C3"/>
<dbReference type="Proteomes" id="UP000294739">
    <property type="component" value="Unassembled WGS sequence"/>
</dbReference>
<dbReference type="SUPFAM" id="SSF160904">
    <property type="entry name" value="Jann2411-like"/>
    <property type="match status" value="1"/>
</dbReference>
<evidence type="ECO:0000313" key="2">
    <source>
        <dbReference type="EMBL" id="TDE12188.1"/>
    </source>
</evidence>
<dbReference type="PANTHER" id="PTHR35525:SF3">
    <property type="entry name" value="BLL6575 PROTEIN"/>
    <property type="match status" value="1"/>
</dbReference>
<evidence type="ECO:0000259" key="1">
    <source>
        <dbReference type="Pfam" id="PF11706"/>
    </source>
</evidence>
<dbReference type="AlphaFoldDB" id="A0A4V2Z3C3"/>
<comment type="caution">
    <text evidence="2">The sequence shown here is derived from an EMBL/GenBank/DDBJ whole genome shotgun (WGS) entry which is preliminary data.</text>
</comment>
<feature type="domain" description="Zinc finger CGNR" evidence="1">
    <location>
        <begin position="144"/>
        <end position="184"/>
    </location>
</feature>
<dbReference type="InterPro" id="IPR021005">
    <property type="entry name" value="Znf_CGNR"/>
</dbReference>
<sequence length="191" mass="20853">MRFDSHVVDLLTVAVELVNVQTCEYAGGRPALVPSGRELRDELGRILARDGRQPAVGQRDVHVLVRFARDARRIFEAAADDDLDAASTATNSLLSWARPIPRLDQHDSTWDMHFHGPSDRLGDGWAAGCAAALTMALGSAGAGRLGVCAAAECDRVYVDRSKNGTRSFCGLTCQNRVKNIRHRQSRSLRVT</sequence>
<name>A0A4V2Z3C3_9ACTN</name>
<protein>
    <submittedName>
        <fullName evidence="2">CGNR zinc finger domain-containing protein</fullName>
    </submittedName>
</protein>
<organism evidence="2 3">
    <name type="scientific">Jiangella asiatica</name>
    <dbReference type="NCBI Taxonomy" id="2530372"/>
    <lineage>
        <taxon>Bacteria</taxon>
        <taxon>Bacillati</taxon>
        <taxon>Actinomycetota</taxon>
        <taxon>Actinomycetes</taxon>
        <taxon>Jiangellales</taxon>
        <taxon>Jiangellaceae</taxon>
        <taxon>Jiangella</taxon>
    </lineage>
</organism>
<proteinExistence type="predicted"/>
<dbReference type="InterPro" id="IPR023286">
    <property type="entry name" value="ABATE_dom_sf"/>
</dbReference>
<dbReference type="RefSeq" id="WP_131893097.1">
    <property type="nucleotide sequence ID" value="NZ_SMKZ01000008.1"/>
</dbReference>
<reference evidence="2 3" key="1">
    <citation type="submission" date="2019-03" db="EMBL/GenBank/DDBJ databases">
        <title>Draft genome sequences of novel Actinobacteria.</title>
        <authorList>
            <person name="Sahin N."/>
            <person name="Ay H."/>
            <person name="Saygin H."/>
        </authorList>
    </citation>
    <scope>NUCLEOTIDE SEQUENCE [LARGE SCALE GENOMIC DNA]</scope>
    <source>
        <strain evidence="2 3">5K138</strain>
    </source>
</reference>
<dbReference type="OrthoDB" id="3531194at2"/>
<dbReference type="InterPro" id="IPR010852">
    <property type="entry name" value="ABATE"/>
</dbReference>
<keyword evidence="3" id="KW-1185">Reference proteome</keyword>
<dbReference type="PANTHER" id="PTHR35525">
    <property type="entry name" value="BLL6575 PROTEIN"/>
    <property type="match status" value="1"/>
</dbReference>
<accession>A0A4V2Z3C3</accession>
<dbReference type="Pfam" id="PF11706">
    <property type="entry name" value="zf-CGNR"/>
    <property type="match status" value="1"/>
</dbReference>
<evidence type="ECO:0000313" key="3">
    <source>
        <dbReference type="Proteomes" id="UP000294739"/>
    </source>
</evidence>
<dbReference type="EMBL" id="SMKZ01000008">
    <property type="protein sequence ID" value="TDE12188.1"/>
    <property type="molecule type" value="Genomic_DNA"/>
</dbReference>